<feature type="transmembrane region" description="Helical" evidence="7">
    <location>
        <begin position="12"/>
        <end position="37"/>
    </location>
</feature>
<reference evidence="10" key="1">
    <citation type="journal article" date="2019" name="Int. J. Syst. Evol. Microbiol.">
        <title>The Global Catalogue of Microorganisms (GCM) 10K type strain sequencing project: providing services to taxonomists for standard genome sequencing and annotation.</title>
        <authorList>
            <consortium name="The Broad Institute Genomics Platform"/>
            <consortium name="The Broad Institute Genome Sequencing Center for Infectious Disease"/>
            <person name="Wu L."/>
            <person name="Ma J."/>
        </authorList>
    </citation>
    <scope>NUCLEOTIDE SEQUENCE [LARGE SCALE GENOMIC DNA]</scope>
    <source>
        <strain evidence="10">CCUG 59129</strain>
    </source>
</reference>
<keyword evidence="4 7" id="KW-0812">Transmembrane</keyword>
<feature type="transmembrane region" description="Helical" evidence="7">
    <location>
        <begin position="171"/>
        <end position="190"/>
    </location>
</feature>
<accession>A0ABW3HPI3</accession>
<dbReference type="SUPFAM" id="SSF161098">
    <property type="entry name" value="MetI-like"/>
    <property type="match status" value="1"/>
</dbReference>
<evidence type="ECO:0000313" key="9">
    <source>
        <dbReference type="EMBL" id="MFD0959425.1"/>
    </source>
</evidence>
<keyword evidence="5 7" id="KW-1133">Transmembrane helix</keyword>
<protein>
    <submittedName>
        <fullName evidence="9">ABC transporter permease</fullName>
    </submittedName>
</protein>
<evidence type="ECO:0000256" key="4">
    <source>
        <dbReference type="ARBA" id="ARBA00022692"/>
    </source>
</evidence>
<dbReference type="InterPro" id="IPR000515">
    <property type="entry name" value="MetI-like"/>
</dbReference>
<evidence type="ECO:0000256" key="5">
    <source>
        <dbReference type="ARBA" id="ARBA00022989"/>
    </source>
</evidence>
<feature type="transmembrane region" description="Helical" evidence="7">
    <location>
        <begin position="264"/>
        <end position="286"/>
    </location>
</feature>
<feature type="transmembrane region" description="Helical" evidence="7">
    <location>
        <begin position="116"/>
        <end position="141"/>
    </location>
</feature>
<evidence type="ECO:0000256" key="6">
    <source>
        <dbReference type="ARBA" id="ARBA00023136"/>
    </source>
</evidence>
<sequence length="298" mass="33808">MLRNLRMNKSLHLMVWLGMVFVLVFSYVPMFGVAIAFQQFRPVMGFMKSEWVGWSNFTLMFQIPDFYQVVMNTLIIAGLKLSIGFFVPIVFALLLNEVRLLWFKKTIQTMVYLPHFMSWVILGGILTNILSIEGGIVNVLLEAFGIEPIMFLGSNDWFRPVLIISDIWKEFGFSMIVYLAALAGINPALYEAAVIDGANRWRQTLHITIPGLYPMMALVATLSLGGIVNAGFDQVFNLYNPIVYETGDIIDTYVYRVGLQQTQYSFATAVGLSKSVVSLVLMATAYRLAYKYANYRIF</sequence>
<organism evidence="9 10">
    <name type="scientific">Paenibacillus chungangensis</name>
    <dbReference type="NCBI Taxonomy" id="696535"/>
    <lineage>
        <taxon>Bacteria</taxon>
        <taxon>Bacillati</taxon>
        <taxon>Bacillota</taxon>
        <taxon>Bacilli</taxon>
        <taxon>Bacillales</taxon>
        <taxon>Paenibacillaceae</taxon>
        <taxon>Paenibacillus</taxon>
    </lineage>
</organism>
<dbReference type="InterPro" id="IPR050809">
    <property type="entry name" value="UgpAE/MalFG_permease"/>
</dbReference>
<evidence type="ECO:0000256" key="2">
    <source>
        <dbReference type="ARBA" id="ARBA00022448"/>
    </source>
</evidence>
<evidence type="ECO:0000313" key="10">
    <source>
        <dbReference type="Proteomes" id="UP001596989"/>
    </source>
</evidence>
<dbReference type="PROSITE" id="PS50928">
    <property type="entry name" value="ABC_TM1"/>
    <property type="match status" value="1"/>
</dbReference>
<dbReference type="Proteomes" id="UP001596989">
    <property type="component" value="Unassembled WGS sequence"/>
</dbReference>
<dbReference type="Gene3D" id="1.10.3720.10">
    <property type="entry name" value="MetI-like"/>
    <property type="match status" value="1"/>
</dbReference>
<evidence type="ECO:0000256" key="3">
    <source>
        <dbReference type="ARBA" id="ARBA00022475"/>
    </source>
</evidence>
<dbReference type="EMBL" id="JBHTJZ010000009">
    <property type="protein sequence ID" value="MFD0959425.1"/>
    <property type="molecule type" value="Genomic_DNA"/>
</dbReference>
<feature type="domain" description="ABC transmembrane type-1" evidence="8">
    <location>
        <begin position="70"/>
        <end position="285"/>
    </location>
</feature>
<comment type="caution">
    <text evidence="9">The sequence shown here is derived from an EMBL/GenBank/DDBJ whole genome shotgun (WGS) entry which is preliminary data.</text>
</comment>
<dbReference type="InterPro" id="IPR035906">
    <property type="entry name" value="MetI-like_sf"/>
</dbReference>
<keyword evidence="3" id="KW-1003">Cell membrane</keyword>
<keyword evidence="10" id="KW-1185">Reference proteome</keyword>
<gene>
    <name evidence="9" type="ORF">ACFQ2I_08475</name>
</gene>
<keyword evidence="2 7" id="KW-0813">Transport</keyword>
<evidence type="ECO:0000256" key="7">
    <source>
        <dbReference type="RuleBase" id="RU363032"/>
    </source>
</evidence>
<dbReference type="PANTHER" id="PTHR43227:SF11">
    <property type="entry name" value="BLL4140 PROTEIN"/>
    <property type="match status" value="1"/>
</dbReference>
<feature type="transmembrane region" description="Helical" evidence="7">
    <location>
        <begin position="69"/>
        <end position="95"/>
    </location>
</feature>
<comment type="subcellular location">
    <subcellularLocation>
        <location evidence="1 7">Cell membrane</location>
        <topology evidence="1 7">Multi-pass membrane protein</topology>
    </subcellularLocation>
</comment>
<proteinExistence type="inferred from homology"/>
<dbReference type="Pfam" id="PF00528">
    <property type="entry name" value="BPD_transp_1"/>
    <property type="match status" value="1"/>
</dbReference>
<dbReference type="CDD" id="cd06261">
    <property type="entry name" value="TM_PBP2"/>
    <property type="match status" value="1"/>
</dbReference>
<evidence type="ECO:0000256" key="1">
    <source>
        <dbReference type="ARBA" id="ARBA00004651"/>
    </source>
</evidence>
<feature type="transmembrane region" description="Helical" evidence="7">
    <location>
        <begin position="211"/>
        <end position="232"/>
    </location>
</feature>
<dbReference type="PANTHER" id="PTHR43227">
    <property type="entry name" value="BLL4140 PROTEIN"/>
    <property type="match status" value="1"/>
</dbReference>
<evidence type="ECO:0000259" key="8">
    <source>
        <dbReference type="PROSITE" id="PS50928"/>
    </source>
</evidence>
<keyword evidence="6 7" id="KW-0472">Membrane</keyword>
<name>A0ABW3HPI3_9BACL</name>
<comment type="similarity">
    <text evidence="7">Belongs to the binding-protein-dependent transport system permease family.</text>
</comment>
<dbReference type="RefSeq" id="WP_377563544.1">
    <property type="nucleotide sequence ID" value="NZ_JBHTJZ010000009.1"/>
</dbReference>